<dbReference type="Gene3D" id="3.30.2010.10">
    <property type="entry name" value="Metalloproteases ('zincins'), catalytic domain"/>
    <property type="match status" value="1"/>
</dbReference>
<accession>A0A0B6A9W4</accession>
<evidence type="ECO:0000256" key="2">
    <source>
        <dbReference type="PIRSR" id="PIRSR627057-2"/>
    </source>
</evidence>
<dbReference type="GO" id="GO:0071586">
    <property type="term" value="P:CAAX-box protein processing"/>
    <property type="evidence" value="ECO:0007669"/>
    <property type="project" value="InterPro"/>
</dbReference>
<feature type="binding site" evidence="2">
    <location>
        <position position="281"/>
    </location>
    <ligand>
        <name>Zn(2+)</name>
        <dbReference type="ChEBI" id="CHEBI:29105"/>
        <note>catalytic</note>
    </ligand>
</feature>
<feature type="binding site" evidence="2">
    <location>
        <position position="277"/>
    </location>
    <ligand>
        <name>Zn(2+)</name>
        <dbReference type="ChEBI" id="CHEBI:29105"/>
        <note>catalytic</note>
    </ligand>
</feature>
<dbReference type="InterPro" id="IPR027057">
    <property type="entry name" value="CAXX_Prtase_1"/>
</dbReference>
<keyword evidence="2 3" id="KW-0862">Zinc</keyword>
<dbReference type="EMBL" id="CP009920">
    <property type="protein sequence ID" value="AJI20336.1"/>
    <property type="molecule type" value="Genomic_DNA"/>
</dbReference>
<gene>
    <name evidence="6" type="ORF">BG04_2925</name>
</gene>
<feature type="binding site" evidence="2">
    <location>
        <position position="357"/>
    </location>
    <ligand>
        <name>Zn(2+)</name>
        <dbReference type="ChEBI" id="CHEBI:29105"/>
        <note>catalytic</note>
    </ligand>
</feature>
<dbReference type="MEROPS" id="M48.009"/>
<feature type="active site" description="Proton donor" evidence="1">
    <location>
        <position position="361"/>
    </location>
</feature>
<dbReference type="KEGG" id="bmeg:BG04_2925"/>
<dbReference type="Proteomes" id="UP000031829">
    <property type="component" value="Chromosome"/>
</dbReference>
<comment type="cofactor">
    <cofactor evidence="2 3">
        <name>Zn(2+)</name>
        <dbReference type="ChEBI" id="CHEBI:29105"/>
    </cofactor>
    <text evidence="2 3">Binds 1 zinc ion per subunit.</text>
</comment>
<feature type="domain" description="CAAX prenyl protease 1 N-terminal" evidence="5">
    <location>
        <begin position="29"/>
        <end position="203"/>
    </location>
</feature>
<dbReference type="HOGENOM" id="CLU_025947_1_1_9"/>
<feature type="active site" evidence="1">
    <location>
        <position position="278"/>
    </location>
</feature>
<protein>
    <submittedName>
        <fullName evidence="6">Peptidase M48 family protein</fullName>
    </submittedName>
</protein>
<dbReference type="Pfam" id="PF16491">
    <property type="entry name" value="Peptidase_M48_N"/>
    <property type="match status" value="1"/>
</dbReference>
<dbReference type="PANTHER" id="PTHR10120">
    <property type="entry name" value="CAAX PRENYL PROTEASE 1"/>
    <property type="match status" value="1"/>
</dbReference>
<evidence type="ECO:0000313" key="6">
    <source>
        <dbReference type="EMBL" id="AJI20336.1"/>
    </source>
</evidence>
<keyword evidence="3" id="KW-0645">Protease</keyword>
<proteinExistence type="inferred from homology"/>
<dbReference type="RefSeq" id="WP_034654452.1">
    <property type="nucleotide sequence ID" value="NZ_CP009920.1"/>
</dbReference>
<dbReference type="GO" id="GO:0004222">
    <property type="term" value="F:metalloendopeptidase activity"/>
    <property type="evidence" value="ECO:0007669"/>
    <property type="project" value="InterPro"/>
</dbReference>
<organism evidence="6 7">
    <name type="scientific">Priestia megaterium (strain ATCC 14581 / DSM 32 / CCUG 1817 / JCM 2506 / NBRC 15308 / NCIMB 9376 / NCTC 10342 / NRRL B-14308 / VKM B-512 / Ford 19)</name>
    <name type="common">Bacillus megaterium</name>
    <dbReference type="NCBI Taxonomy" id="1348623"/>
    <lineage>
        <taxon>Bacteria</taxon>
        <taxon>Bacillati</taxon>
        <taxon>Bacillota</taxon>
        <taxon>Bacilli</taxon>
        <taxon>Bacillales</taxon>
        <taxon>Bacillaceae</taxon>
        <taxon>Priestia</taxon>
    </lineage>
</organism>
<dbReference type="InterPro" id="IPR032456">
    <property type="entry name" value="Peptidase_M48_N"/>
</dbReference>
<comment type="similarity">
    <text evidence="3">Belongs to the peptidase M48 family.</text>
</comment>
<dbReference type="InterPro" id="IPR001915">
    <property type="entry name" value="Peptidase_M48"/>
</dbReference>
<evidence type="ECO:0000256" key="1">
    <source>
        <dbReference type="PIRSR" id="PIRSR627057-1"/>
    </source>
</evidence>
<feature type="domain" description="Peptidase M48" evidence="4">
    <location>
        <begin position="207"/>
        <end position="415"/>
    </location>
</feature>
<sequence>MKKIFWWSIGVFLVYGACIWVYLFYISDTSIPQSLKGTSVDPATFMNARELMLTEKYSKIRDALFFIRIPYEWLGFILILVLGVSKKVNKWSKDVSRFSLLQTAIYVFWLSVLLLIYSFPMDWISYKLSKAYHITTQPFQGWMKDLFTDFWVNYATMFLVIAVLYAFIRKFSKRWWLYAWLVSIPFTLFLTFIQPVVIDPLYNDFYPLKNKELETKILHLADEAHIPAKHVYEVNMSEKTNSLNAYVTGIGSNSRIVLWDTTLNKLTEREILFIMAHEMGHYVKKHIYVGIASALVLSIVGLWLTKHLASFVIKRWGKALKITSLSDLNSLPLILLIFSILTFAVSPLTNMQSRHHELQSDTYAMDLTGDKQAAIKTFQDLTKSGLSQVNPPYLVKIFRYGHPTILERISFVEKYERNE</sequence>
<keyword evidence="2" id="KW-0479">Metal-binding</keyword>
<dbReference type="GeneID" id="93640991"/>
<evidence type="ECO:0000259" key="4">
    <source>
        <dbReference type="Pfam" id="PF01435"/>
    </source>
</evidence>
<keyword evidence="3" id="KW-0482">Metalloprotease</keyword>
<name>A0A0B6A9W4_PRIM2</name>
<dbReference type="GO" id="GO:0046872">
    <property type="term" value="F:metal ion binding"/>
    <property type="evidence" value="ECO:0007669"/>
    <property type="project" value="UniProtKB-KW"/>
</dbReference>
<dbReference type="Pfam" id="PF01435">
    <property type="entry name" value="Peptidase_M48"/>
    <property type="match status" value="1"/>
</dbReference>
<evidence type="ECO:0000259" key="5">
    <source>
        <dbReference type="Pfam" id="PF16491"/>
    </source>
</evidence>
<reference evidence="6 7" key="1">
    <citation type="journal article" date="2015" name="Genome Announc.">
        <title>Complete genome sequences for 35 biothreat assay-relevant bacillus species.</title>
        <authorList>
            <person name="Johnson S.L."/>
            <person name="Daligault H.E."/>
            <person name="Davenport K.W."/>
            <person name="Jaissle J."/>
            <person name="Frey K.G."/>
            <person name="Ladner J.T."/>
            <person name="Broomall S.M."/>
            <person name="Bishop-Lilly K.A."/>
            <person name="Bruce D.C."/>
            <person name="Gibbons H.S."/>
            <person name="Coyne S.R."/>
            <person name="Lo C.C."/>
            <person name="Meincke L."/>
            <person name="Munk A.C."/>
            <person name="Koroleva G.I."/>
            <person name="Rosenzweig C.N."/>
            <person name="Palacios G.F."/>
            <person name="Redden C.L."/>
            <person name="Minogue T.D."/>
            <person name="Chain P.S."/>
        </authorList>
    </citation>
    <scope>NUCLEOTIDE SEQUENCE [LARGE SCALE GENOMIC DNA]</scope>
    <source>
        <strain evidence="7">ATCC 14581 / DSM 32 / JCM 2506 / NBRC 15308 / NCIMB 9376 / NCTC 10342 / NRRL B-14308 / VKM B-512</strain>
    </source>
</reference>
<dbReference type="AlphaFoldDB" id="A0A0B6A9W4"/>
<dbReference type="CDD" id="cd07343">
    <property type="entry name" value="M48A_Zmpste24p_like"/>
    <property type="match status" value="1"/>
</dbReference>
<dbReference type="FunFam" id="3.30.2010.10:FF:000010">
    <property type="entry name" value="M48 family peptidase"/>
    <property type="match status" value="1"/>
</dbReference>
<evidence type="ECO:0000313" key="7">
    <source>
        <dbReference type="Proteomes" id="UP000031829"/>
    </source>
</evidence>
<keyword evidence="3" id="KW-0378">Hydrolase</keyword>
<evidence type="ECO:0000256" key="3">
    <source>
        <dbReference type="RuleBase" id="RU003983"/>
    </source>
</evidence>